<evidence type="ECO:0000313" key="1">
    <source>
        <dbReference type="EMBL" id="KAL3684908.1"/>
    </source>
</evidence>
<organism evidence="1 2">
    <name type="scientific">Riccia sorocarpa</name>
    <dbReference type="NCBI Taxonomy" id="122646"/>
    <lineage>
        <taxon>Eukaryota</taxon>
        <taxon>Viridiplantae</taxon>
        <taxon>Streptophyta</taxon>
        <taxon>Embryophyta</taxon>
        <taxon>Marchantiophyta</taxon>
        <taxon>Marchantiopsida</taxon>
        <taxon>Marchantiidae</taxon>
        <taxon>Marchantiales</taxon>
        <taxon>Ricciaceae</taxon>
        <taxon>Riccia</taxon>
    </lineage>
</organism>
<dbReference type="AlphaFoldDB" id="A0ABD3H0Z7"/>
<comment type="caution">
    <text evidence="1">The sequence shown here is derived from an EMBL/GenBank/DDBJ whole genome shotgun (WGS) entry which is preliminary data.</text>
</comment>
<reference evidence="1 2" key="1">
    <citation type="submission" date="2024-09" db="EMBL/GenBank/DDBJ databases">
        <title>Chromosome-scale assembly of Riccia sorocarpa.</title>
        <authorList>
            <person name="Paukszto L."/>
        </authorList>
    </citation>
    <scope>NUCLEOTIDE SEQUENCE [LARGE SCALE GENOMIC DNA]</scope>
    <source>
        <strain evidence="1">LP-2024</strain>
        <tissue evidence="1">Aerial parts of the thallus</tissue>
    </source>
</reference>
<gene>
    <name evidence="1" type="ORF">R1sor_002930</name>
</gene>
<proteinExistence type="predicted"/>
<dbReference type="Proteomes" id="UP001633002">
    <property type="component" value="Unassembled WGS sequence"/>
</dbReference>
<sequence length="171" mass="19036">MANKSSKKVPNAKETGYDSLIKTRDLHVANKQTLKQDQPGVCKHISASNSVFYLEPIEKHKIHRNLRVGEGTQKFSTDVVRDSDGVRSLRNGFRKLVGLIEGGQYLVALASKWLAISLGDSHVVHYSGSGAEKDGARQFYVSRAISNGCHIKFFGCRMMLVETRQPKKTEC</sequence>
<evidence type="ECO:0000313" key="2">
    <source>
        <dbReference type="Proteomes" id="UP001633002"/>
    </source>
</evidence>
<protein>
    <submittedName>
        <fullName evidence="1">Uncharacterized protein</fullName>
    </submittedName>
</protein>
<name>A0ABD3H0Z7_9MARC</name>
<accession>A0ABD3H0Z7</accession>
<keyword evidence="2" id="KW-1185">Reference proteome</keyword>
<dbReference type="EMBL" id="JBJQOH010000006">
    <property type="protein sequence ID" value="KAL3684908.1"/>
    <property type="molecule type" value="Genomic_DNA"/>
</dbReference>